<gene>
    <name evidence="1" type="ORF">UE95_040085</name>
</gene>
<dbReference type="Proteomes" id="UP000191686">
    <property type="component" value="Unassembled WGS sequence"/>
</dbReference>
<reference evidence="1 2" key="2">
    <citation type="journal article" date="2017" name="Front. Microbiol.">
        <title>Genomics Reveals a Unique Clone of Burkholderia cenocepacia Harboring an Actively Excising Novel Genomic Island.</title>
        <authorList>
            <person name="Patil P.P."/>
            <person name="Mali S."/>
            <person name="Midha S."/>
            <person name="Gautam V."/>
            <person name="Dash L."/>
            <person name="Kumar S."/>
            <person name="Shastri J."/>
            <person name="Singhal L."/>
            <person name="Patil P.B."/>
        </authorList>
    </citation>
    <scope>NUCLEOTIDE SEQUENCE [LARGE SCALE GENOMIC DNA]</scope>
    <source>
        <strain evidence="1 2">BC-19</strain>
    </source>
</reference>
<dbReference type="AlphaFoldDB" id="A0ABD4UTB6"/>
<reference evidence="1 2" key="1">
    <citation type="journal article" date="2017" name="Front. Microbiol.">
        <title>Genomics reveals a unique clone of Burkholderia cenocepacia harbouring an actively excising novel genomic island.</title>
        <authorList>
            <person name="Patil P."/>
            <person name="Mali S."/>
            <person name="Midha S."/>
            <person name="Gautam V."/>
            <person name="Dash L."/>
            <person name="Kumar S."/>
            <person name="Shastri J."/>
            <person name="Singhal L."/>
            <person name="Patil P.B."/>
        </authorList>
    </citation>
    <scope>NUCLEOTIDE SEQUENCE [LARGE SCALE GENOMIC DNA]</scope>
    <source>
        <strain evidence="1 2">BC-19</strain>
    </source>
</reference>
<organism evidence="1 2">
    <name type="scientific">Burkholderia cenocepacia</name>
    <dbReference type="NCBI Taxonomy" id="95486"/>
    <lineage>
        <taxon>Bacteria</taxon>
        <taxon>Pseudomonadati</taxon>
        <taxon>Pseudomonadota</taxon>
        <taxon>Betaproteobacteria</taxon>
        <taxon>Burkholderiales</taxon>
        <taxon>Burkholderiaceae</taxon>
        <taxon>Burkholderia</taxon>
        <taxon>Burkholderia cepacia complex</taxon>
    </lineage>
</organism>
<proteinExistence type="predicted"/>
<protein>
    <submittedName>
        <fullName evidence="1">Uncharacterized protein</fullName>
    </submittedName>
</protein>
<comment type="caution">
    <text evidence="1">The sequence shown here is derived from an EMBL/GenBank/DDBJ whole genome shotgun (WGS) entry which is preliminary data.</text>
</comment>
<evidence type="ECO:0000313" key="2">
    <source>
        <dbReference type="Proteomes" id="UP000191686"/>
    </source>
</evidence>
<evidence type="ECO:0000313" key="1">
    <source>
        <dbReference type="EMBL" id="MCW3717482.1"/>
    </source>
</evidence>
<dbReference type="EMBL" id="JYMX02000077">
    <property type="protein sequence ID" value="MCW3717482.1"/>
    <property type="molecule type" value="Genomic_DNA"/>
</dbReference>
<dbReference type="RefSeq" id="WP_143262397.1">
    <property type="nucleotide sequence ID" value="NZ_JYMX02000077.1"/>
</dbReference>
<sequence>MRNVPVTLLIEIVDTYSRSAEYQSPHDPAFVQMRAEFAQQQAALARRRKPSYEQRLRARLQTKRI</sequence>
<accession>A0ABD4UTB6</accession>
<name>A0ABD4UTB6_9BURK</name>